<comment type="caution">
    <text evidence="1">The sequence shown here is derived from an EMBL/GenBank/DDBJ whole genome shotgun (WGS) entry which is preliminary data.</text>
</comment>
<organism evidence="1 2">
    <name type="scientific">Gossypium arboreum</name>
    <name type="common">Tree cotton</name>
    <name type="synonym">Gossypium nanking</name>
    <dbReference type="NCBI Taxonomy" id="29729"/>
    <lineage>
        <taxon>Eukaryota</taxon>
        <taxon>Viridiplantae</taxon>
        <taxon>Streptophyta</taxon>
        <taxon>Embryophyta</taxon>
        <taxon>Tracheophyta</taxon>
        <taxon>Spermatophyta</taxon>
        <taxon>Magnoliopsida</taxon>
        <taxon>eudicotyledons</taxon>
        <taxon>Gunneridae</taxon>
        <taxon>Pentapetalae</taxon>
        <taxon>rosids</taxon>
        <taxon>malvids</taxon>
        <taxon>Malvales</taxon>
        <taxon>Malvaceae</taxon>
        <taxon>Malvoideae</taxon>
        <taxon>Gossypium</taxon>
    </lineage>
</organism>
<accession>A0A0B0N9E3</accession>
<dbReference type="AlphaFoldDB" id="A0A0B0N9E3"/>
<keyword evidence="2" id="KW-1185">Reference proteome</keyword>
<sequence>MWTFKMRSHGCVPVRVQPGYTNLCHTAKSHAPVLGRVEHTDLVSN</sequence>
<reference evidence="2" key="1">
    <citation type="submission" date="2014-09" db="EMBL/GenBank/DDBJ databases">
        <authorList>
            <person name="Mudge J."/>
            <person name="Ramaraj T."/>
            <person name="Lindquist I.E."/>
            <person name="Bharti A.K."/>
            <person name="Sundararajan A."/>
            <person name="Cameron C.T."/>
            <person name="Woodward J.E."/>
            <person name="May G.D."/>
            <person name="Brubaker C."/>
            <person name="Broadhvest J."/>
            <person name="Wilkins T.A."/>
        </authorList>
    </citation>
    <scope>NUCLEOTIDE SEQUENCE</scope>
    <source>
        <strain evidence="2">cv. AKA8401</strain>
    </source>
</reference>
<dbReference type="EMBL" id="JRRC01498714">
    <property type="protein sequence ID" value="KHG08469.1"/>
    <property type="molecule type" value="Genomic_DNA"/>
</dbReference>
<proteinExistence type="predicted"/>
<evidence type="ECO:0000313" key="1">
    <source>
        <dbReference type="EMBL" id="KHG08469.1"/>
    </source>
</evidence>
<gene>
    <name evidence="1" type="ORF">F383_12170</name>
</gene>
<protein>
    <submittedName>
        <fullName evidence="1">Uncharacterized protein</fullName>
    </submittedName>
</protein>
<name>A0A0B0N9E3_GOSAR</name>
<evidence type="ECO:0000313" key="2">
    <source>
        <dbReference type="Proteomes" id="UP000032142"/>
    </source>
</evidence>
<dbReference type="Proteomes" id="UP000032142">
    <property type="component" value="Unassembled WGS sequence"/>
</dbReference>